<dbReference type="RefSeq" id="WP_188443568.1">
    <property type="nucleotide sequence ID" value="NZ_BMFD01000010.1"/>
</dbReference>
<evidence type="ECO:0000313" key="2">
    <source>
        <dbReference type="EMBL" id="GGC46508.1"/>
    </source>
</evidence>
<proteinExistence type="predicted"/>
<name>A0ABQ1MTV5_9BACT</name>
<evidence type="ECO:0000313" key="3">
    <source>
        <dbReference type="Proteomes" id="UP000635885"/>
    </source>
</evidence>
<accession>A0ABQ1MTV5</accession>
<organism evidence="2 3">
    <name type="scientific">Belliella aquatica</name>
    <dbReference type="NCBI Taxonomy" id="1323734"/>
    <lineage>
        <taxon>Bacteria</taxon>
        <taxon>Pseudomonadati</taxon>
        <taxon>Bacteroidota</taxon>
        <taxon>Cytophagia</taxon>
        <taxon>Cytophagales</taxon>
        <taxon>Cyclobacteriaceae</taxon>
        <taxon>Belliella</taxon>
    </lineage>
</organism>
<protein>
    <submittedName>
        <fullName evidence="2">Uncharacterized protein</fullName>
    </submittedName>
</protein>
<dbReference type="Proteomes" id="UP000635885">
    <property type="component" value="Unassembled WGS sequence"/>
</dbReference>
<keyword evidence="1" id="KW-0472">Membrane</keyword>
<feature type="transmembrane region" description="Helical" evidence="1">
    <location>
        <begin position="83"/>
        <end position="104"/>
    </location>
</feature>
<keyword evidence="1" id="KW-1133">Transmembrane helix</keyword>
<dbReference type="EMBL" id="BMFD01000010">
    <property type="protein sequence ID" value="GGC46508.1"/>
    <property type="molecule type" value="Genomic_DNA"/>
</dbReference>
<feature type="transmembrane region" description="Helical" evidence="1">
    <location>
        <begin position="54"/>
        <end position="76"/>
    </location>
</feature>
<gene>
    <name evidence="2" type="ORF">GCM10010993_26380</name>
</gene>
<evidence type="ECO:0000256" key="1">
    <source>
        <dbReference type="SAM" id="Phobius"/>
    </source>
</evidence>
<sequence length="105" mass="11958">MNRFFITFAALSASGIFTYAYLREWIGIKFFSEKLHLQVDNPEAPYFHASEDLYVLNILVFGLLFLSIFGLAVYGTWKKKSGLIFLAFVLSMLGMFVIMLNGAIK</sequence>
<keyword evidence="1" id="KW-0812">Transmembrane</keyword>
<comment type="caution">
    <text evidence="2">The sequence shown here is derived from an EMBL/GenBank/DDBJ whole genome shotgun (WGS) entry which is preliminary data.</text>
</comment>
<keyword evidence="3" id="KW-1185">Reference proteome</keyword>
<reference evidence="3" key="1">
    <citation type="journal article" date="2019" name="Int. J. Syst. Evol. Microbiol.">
        <title>The Global Catalogue of Microorganisms (GCM) 10K type strain sequencing project: providing services to taxonomists for standard genome sequencing and annotation.</title>
        <authorList>
            <consortium name="The Broad Institute Genomics Platform"/>
            <consortium name="The Broad Institute Genome Sequencing Center for Infectious Disease"/>
            <person name="Wu L."/>
            <person name="Ma J."/>
        </authorList>
    </citation>
    <scope>NUCLEOTIDE SEQUENCE [LARGE SCALE GENOMIC DNA]</scope>
    <source>
        <strain evidence="3">CGMCC 1.12479</strain>
    </source>
</reference>